<reference evidence="2" key="1">
    <citation type="journal article" date="2024" name="Proc. Natl. Acad. Sci. U.S.A.">
        <title>Extraordinary preservation of gene collinearity over three hundred million years revealed in homosporous lycophytes.</title>
        <authorList>
            <person name="Li C."/>
            <person name="Wickell D."/>
            <person name="Kuo L.Y."/>
            <person name="Chen X."/>
            <person name="Nie B."/>
            <person name="Liao X."/>
            <person name="Peng D."/>
            <person name="Ji J."/>
            <person name="Jenkins J."/>
            <person name="Williams M."/>
            <person name="Shu S."/>
            <person name="Plott C."/>
            <person name="Barry K."/>
            <person name="Rajasekar S."/>
            <person name="Grimwood J."/>
            <person name="Han X."/>
            <person name="Sun S."/>
            <person name="Hou Z."/>
            <person name="He W."/>
            <person name="Dai G."/>
            <person name="Sun C."/>
            <person name="Schmutz J."/>
            <person name="Leebens-Mack J.H."/>
            <person name="Li F.W."/>
            <person name="Wang L."/>
        </authorList>
    </citation>
    <scope>NUCLEOTIDE SEQUENCE [LARGE SCALE GENOMIC DNA]</scope>
    <source>
        <strain evidence="2">cv. PW_Plant_1</strain>
    </source>
</reference>
<dbReference type="Proteomes" id="UP001162992">
    <property type="component" value="Chromosome 13"/>
</dbReference>
<evidence type="ECO:0000313" key="1">
    <source>
        <dbReference type="EMBL" id="KAJ7532944.1"/>
    </source>
</evidence>
<proteinExistence type="predicted"/>
<keyword evidence="2" id="KW-1185">Reference proteome</keyword>
<dbReference type="EMBL" id="CM055104">
    <property type="protein sequence ID" value="KAJ7532944.1"/>
    <property type="molecule type" value="Genomic_DNA"/>
</dbReference>
<gene>
    <name evidence="1" type="ORF">O6H91_13G026700</name>
</gene>
<protein>
    <submittedName>
        <fullName evidence="1">Uncharacterized protein</fullName>
    </submittedName>
</protein>
<comment type="caution">
    <text evidence="1">The sequence shown here is derived from an EMBL/GenBank/DDBJ whole genome shotgun (WGS) entry which is preliminary data.</text>
</comment>
<evidence type="ECO:0000313" key="2">
    <source>
        <dbReference type="Proteomes" id="UP001162992"/>
    </source>
</evidence>
<sequence>MASFAVSVAKNVGMLGSPYCGQTRSSLCKHISFLSENGSRSLCFSRGFHRLVDRQLQLANFSPAAASRSKNKKLLHVLAEKVAEVQELSVYEMNELNRGSPKYLRFSDVKDPITKQPVNALGDLVPFSNKLYDGSLQTRLGITAGLCILIEHNSEKNGDRYEAIYSFYFGDYGHISVQGPYLTYEDSFLAITGGSGIFKGAHGQVKLHQIIFPVKLFYTFYLEGIAKLPSQLTKPTVAPSPMVEPSAAAKKCEAGAALPNFTD</sequence>
<organism evidence="1 2">
    <name type="scientific">Diphasiastrum complanatum</name>
    <name type="common">Issler's clubmoss</name>
    <name type="synonym">Lycopodium complanatum</name>
    <dbReference type="NCBI Taxonomy" id="34168"/>
    <lineage>
        <taxon>Eukaryota</taxon>
        <taxon>Viridiplantae</taxon>
        <taxon>Streptophyta</taxon>
        <taxon>Embryophyta</taxon>
        <taxon>Tracheophyta</taxon>
        <taxon>Lycopodiopsida</taxon>
        <taxon>Lycopodiales</taxon>
        <taxon>Lycopodiaceae</taxon>
        <taxon>Lycopodioideae</taxon>
        <taxon>Diphasiastrum</taxon>
    </lineage>
</organism>
<name>A0ACC2BTT0_DIPCM</name>
<accession>A0ACC2BTT0</accession>